<organism evidence="7 8">
    <name type="scientific">Nocardioides bruguierae</name>
    <dbReference type="NCBI Taxonomy" id="2945102"/>
    <lineage>
        <taxon>Bacteria</taxon>
        <taxon>Bacillati</taxon>
        <taxon>Actinomycetota</taxon>
        <taxon>Actinomycetes</taxon>
        <taxon>Propionibacteriales</taxon>
        <taxon>Nocardioidaceae</taxon>
        <taxon>Nocardioides</taxon>
    </lineage>
</organism>
<dbReference type="Gene3D" id="2.40.50.1070">
    <property type="match status" value="1"/>
</dbReference>
<evidence type="ECO:0000313" key="8">
    <source>
        <dbReference type="Proteomes" id="UP001139485"/>
    </source>
</evidence>
<gene>
    <name evidence="7" type="ORF">M8330_07450</name>
</gene>
<evidence type="ECO:0000256" key="3">
    <source>
        <dbReference type="ARBA" id="ARBA00022691"/>
    </source>
</evidence>
<dbReference type="CDD" id="cd02440">
    <property type="entry name" value="AdoMet_MTases"/>
    <property type="match status" value="1"/>
</dbReference>
<dbReference type="PANTHER" id="PTHR11061:SF30">
    <property type="entry name" value="TRNA (URACIL(54)-C(5))-METHYLTRANSFERASE"/>
    <property type="match status" value="1"/>
</dbReference>
<feature type="active site" description="Nucleophile" evidence="4">
    <location>
        <position position="349"/>
    </location>
</feature>
<evidence type="ECO:0000256" key="2">
    <source>
        <dbReference type="ARBA" id="ARBA00022679"/>
    </source>
</evidence>
<evidence type="ECO:0000256" key="5">
    <source>
        <dbReference type="PROSITE-ProRule" id="PRU10015"/>
    </source>
</evidence>
<feature type="active site" evidence="5">
    <location>
        <position position="349"/>
    </location>
</feature>
<keyword evidence="3 4" id="KW-0949">S-adenosyl-L-methionine</keyword>
<dbReference type="PROSITE" id="PS51687">
    <property type="entry name" value="SAM_MT_RNA_M5U"/>
    <property type="match status" value="1"/>
</dbReference>
<dbReference type="GO" id="GO:0070041">
    <property type="term" value="F:rRNA (uridine-C5-)-methyltransferase activity"/>
    <property type="evidence" value="ECO:0007669"/>
    <property type="project" value="TreeGrafter"/>
</dbReference>
<dbReference type="PANTHER" id="PTHR11061">
    <property type="entry name" value="RNA M5U METHYLTRANSFERASE"/>
    <property type="match status" value="1"/>
</dbReference>
<feature type="binding site" evidence="4">
    <location>
        <position position="322"/>
    </location>
    <ligand>
        <name>S-adenosyl-L-methionine</name>
        <dbReference type="ChEBI" id="CHEBI:59789"/>
    </ligand>
</feature>
<feature type="binding site" evidence="4">
    <location>
        <position position="257"/>
    </location>
    <ligand>
        <name>S-adenosyl-L-methionine</name>
        <dbReference type="ChEBI" id="CHEBI:59789"/>
    </ligand>
</feature>
<feature type="domain" description="Methyltransferase small" evidence="6">
    <location>
        <begin position="251"/>
        <end position="326"/>
    </location>
</feature>
<keyword evidence="2 4" id="KW-0808">Transferase</keyword>
<keyword evidence="8" id="KW-1185">Reference proteome</keyword>
<dbReference type="Pfam" id="PF05175">
    <property type="entry name" value="MTS"/>
    <property type="match status" value="1"/>
</dbReference>
<dbReference type="InterPro" id="IPR010280">
    <property type="entry name" value="U5_MeTrfase_fam"/>
</dbReference>
<feature type="binding site" evidence="4">
    <location>
        <position position="280"/>
    </location>
    <ligand>
        <name>S-adenosyl-L-methionine</name>
        <dbReference type="ChEBI" id="CHEBI:59789"/>
    </ligand>
</feature>
<dbReference type="InterPro" id="IPR030390">
    <property type="entry name" value="MeTrfase_TrmA_AS"/>
</dbReference>
<reference evidence="7" key="1">
    <citation type="submission" date="2022-05" db="EMBL/GenBank/DDBJ databases">
        <authorList>
            <person name="Tuo L."/>
        </authorList>
    </citation>
    <scope>NUCLEOTIDE SEQUENCE</scope>
    <source>
        <strain evidence="7">BSK12Z-4</strain>
    </source>
</reference>
<dbReference type="GO" id="GO:0070475">
    <property type="term" value="P:rRNA base methylation"/>
    <property type="evidence" value="ECO:0007669"/>
    <property type="project" value="TreeGrafter"/>
</dbReference>
<sequence length="392" mass="41068">MQCDYFDAGACRSCAFMGEPHADQLTRKDRAARALVAEVRPGAGVAWEAPFAPPEAGFRNKAKMVAGGTVEAPTLGILDGDGHGVDLHGVDLRGCGLHEPAIVAALPVLASFVTTARLVPYDVPTRRGELKHVLVTCSPDGELMVRWVLRSTEALSRLRKHLPALAAALAEAGAPLRVASVNLQPEHKAVLEGPEEVVLTEDETLPMRLSGSAAGAVTLHLRPQAFFQTSTVVAQALYATAAAWVRDAAPASVVDLYCGVGGFALHLAAVAPGTRVHGVEISAEAVAAARRSAAEAGLPATFTAGDATAWAADGTPDLVVVNPPRRGLGADLCASIEDAAPPLVLYSSCHATTLARDLGDLPSYDPVRAQVLDMFPQTAHHETLVLLRRREP</sequence>
<dbReference type="SUPFAM" id="SSF53335">
    <property type="entry name" value="S-adenosyl-L-methionine-dependent methyltransferases"/>
    <property type="match status" value="1"/>
</dbReference>
<evidence type="ECO:0000259" key="6">
    <source>
        <dbReference type="Pfam" id="PF05175"/>
    </source>
</evidence>
<comment type="similarity">
    <text evidence="4">Belongs to the class I-like SAM-binding methyltransferase superfamily. RNA M5U methyltransferase family.</text>
</comment>
<accession>A0A9X2D8P9</accession>
<dbReference type="RefSeq" id="WP_250826806.1">
    <property type="nucleotide sequence ID" value="NZ_JAMOIL010000008.1"/>
</dbReference>
<dbReference type="InterPro" id="IPR007848">
    <property type="entry name" value="Small_mtfrase_dom"/>
</dbReference>
<evidence type="ECO:0000256" key="4">
    <source>
        <dbReference type="PROSITE-ProRule" id="PRU01024"/>
    </source>
</evidence>
<feature type="binding site" evidence="4">
    <location>
        <position position="228"/>
    </location>
    <ligand>
        <name>S-adenosyl-L-methionine</name>
        <dbReference type="ChEBI" id="CHEBI:59789"/>
    </ligand>
</feature>
<protein>
    <submittedName>
        <fullName evidence="7">Methyltransferase domain-containing protein</fullName>
    </submittedName>
</protein>
<name>A0A9X2D8P9_9ACTN</name>
<dbReference type="PROSITE" id="PS01230">
    <property type="entry name" value="TRMA_1"/>
    <property type="match status" value="1"/>
</dbReference>
<keyword evidence="1 4" id="KW-0489">Methyltransferase</keyword>
<comment type="caution">
    <text evidence="7">The sequence shown here is derived from an EMBL/GenBank/DDBJ whole genome shotgun (WGS) entry which is preliminary data.</text>
</comment>
<dbReference type="AlphaFoldDB" id="A0A9X2D8P9"/>
<evidence type="ECO:0000313" key="7">
    <source>
        <dbReference type="EMBL" id="MCM0620129.1"/>
    </source>
</evidence>
<evidence type="ECO:0000256" key="1">
    <source>
        <dbReference type="ARBA" id="ARBA00022603"/>
    </source>
</evidence>
<dbReference type="EMBL" id="JAMOIL010000008">
    <property type="protein sequence ID" value="MCM0620129.1"/>
    <property type="molecule type" value="Genomic_DNA"/>
</dbReference>
<dbReference type="Proteomes" id="UP001139485">
    <property type="component" value="Unassembled WGS sequence"/>
</dbReference>
<dbReference type="Gene3D" id="3.40.50.150">
    <property type="entry name" value="Vaccinia Virus protein VP39"/>
    <property type="match status" value="1"/>
</dbReference>
<proteinExistence type="inferred from homology"/>
<dbReference type="InterPro" id="IPR029063">
    <property type="entry name" value="SAM-dependent_MTases_sf"/>
</dbReference>